<evidence type="ECO:0000313" key="1">
    <source>
        <dbReference type="EMBL" id="HJA71676.1"/>
    </source>
</evidence>
<reference evidence="1" key="1">
    <citation type="journal article" date="2021" name="PeerJ">
        <title>Extensive microbial diversity within the chicken gut microbiome revealed by metagenomics and culture.</title>
        <authorList>
            <person name="Gilroy R."/>
            <person name="Ravi A."/>
            <person name="Getino M."/>
            <person name="Pursley I."/>
            <person name="Horton D.L."/>
            <person name="Alikhan N.F."/>
            <person name="Baker D."/>
            <person name="Gharbi K."/>
            <person name="Hall N."/>
            <person name="Watson M."/>
            <person name="Adriaenssens E.M."/>
            <person name="Foster-Nyarko E."/>
            <person name="Jarju S."/>
            <person name="Secka A."/>
            <person name="Antonio M."/>
            <person name="Oren A."/>
            <person name="Chaudhuri R.R."/>
            <person name="La Ragione R."/>
            <person name="Hildebrand F."/>
            <person name="Pallen M.J."/>
        </authorList>
    </citation>
    <scope>NUCLEOTIDE SEQUENCE</scope>
    <source>
        <strain evidence="1">CHK178-16964</strain>
    </source>
</reference>
<dbReference type="Proteomes" id="UP000823900">
    <property type="component" value="Unassembled WGS sequence"/>
</dbReference>
<organism evidence="1 2">
    <name type="scientific">Candidatus Lachnoclostridium stercoravium</name>
    <dbReference type="NCBI Taxonomy" id="2838633"/>
    <lineage>
        <taxon>Bacteria</taxon>
        <taxon>Bacillati</taxon>
        <taxon>Bacillota</taxon>
        <taxon>Clostridia</taxon>
        <taxon>Lachnospirales</taxon>
        <taxon>Lachnospiraceae</taxon>
    </lineage>
</organism>
<comment type="caution">
    <text evidence="1">The sequence shown here is derived from an EMBL/GenBank/DDBJ whole genome shotgun (WGS) entry which is preliminary data.</text>
</comment>
<name>A0A9D2HHX2_9FIRM</name>
<proteinExistence type="predicted"/>
<sequence length="78" mass="9336">MKSKKKQLEKRDRKAYLEGLKKYEEKGIPLYIDDEPAKAEDMERIFEIQEDGSFYMGDYVGADTGRLKEIRFNKVYYK</sequence>
<dbReference type="EMBL" id="DWZA01000077">
    <property type="protein sequence ID" value="HJA71676.1"/>
    <property type="molecule type" value="Genomic_DNA"/>
</dbReference>
<evidence type="ECO:0000313" key="2">
    <source>
        <dbReference type="Proteomes" id="UP000823900"/>
    </source>
</evidence>
<reference evidence="1" key="2">
    <citation type="submission" date="2021-04" db="EMBL/GenBank/DDBJ databases">
        <authorList>
            <person name="Gilroy R."/>
        </authorList>
    </citation>
    <scope>NUCLEOTIDE SEQUENCE</scope>
    <source>
        <strain evidence="1">CHK178-16964</strain>
    </source>
</reference>
<accession>A0A9D2HHX2</accession>
<gene>
    <name evidence="1" type="ORF">IAA07_08900</name>
</gene>
<protein>
    <submittedName>
        <fullName evidence="1">Uncharacterized protein</fullName>
    </submittedName>
</protein>
<dbReference type="AlphaFoldDB" id="A0A9D2HHX2"/>